<dbReference type="SUPFAM" id="SSF46689">
    <property type="entry name" value="Homeodomain-like"/>
    <property type="match status" value="2"/>
</dbReference>
<name>A0A4Y6UV03_SACBS</name>
<evidence type="ECO:0000313" key="4">
    <source>
        <dbReference type="EMBL" id="QDH20206.1"/>
    </source>
</evidence>
<dbReference type="Gene3D" id="1.10.10.60">
    <property type="entry name" value="Homeodomain-like"/>
    <property type="match status" value="2"/>
</dbReference>
<sequence>MNTSISDAARTRAALDELARLIARFSNSDGIHATGFPALSIIRGSEKTAPLHTVYEPSICLVAQGRKWVMLGEETYGYGPSDYFAVSVGLPISGQVAEASPEQPYLAAQLHIDPQQVADLMPAKPAERGSYTSAGRGLCVSRAGTDMLDAFVRLLRLLETPHDLNVLAPMAAREILYRALHDEQNHALRQMLPGAGRAAAIAEVIRRIRQAYAEPLRIGELAGFAGMSPSSLHRYFREVTAMSPLQFQKRIRLQEARKMLLSEPVQAAEAAFRVGYESPSQFNREYVRLFGLPPLSDVRRLRSLPAQAALESRST</sequence>
<proteinExistence type="predicted"/>
<dbReference type="InterPro" id="IPR009057">
    <property type="entry name" value="Homeodomain-like_sf"/>
</dbReference>
<dbReference type="KEGG" id="saca:FFV09_04630"/>
<accession>A0A4Y6UV03</accession>
<reference evidence="4 5" key="1">
    <citation type="submission" date="2019-06" db="EMBL/GenBank/DDBJ databases">
        <title>Saccharibacillus brassicae sp. nov., an endophytic bacterium isolated from Chinese cabbage seeds (Brassica pekinensis).</title>
        <authorList>
            <person name="Jiang L."/>
            <person name="Lee J."/>
            <person name="Kim S.W."/>
        </authorList>
    </citation>
    <scope>NUCLEOTIDE SEQUENCE [LARGE SCALE GENOMIC DNA]</scope>
    <source>
        <strain evidence="5">KCTC 43072 / ATSA2</strain>
    </source>
</reference>
<keyword evidence="5" id="KW-1185">Reference proteome</keyword>
<keyword evidence="2" id="KW-0804">Transcription</keyword>
<dbReference type="PANTHER" id="PTHR43436">
    <property type="entry name" value="ARAC-FAMILY TRANSCRIPTIONAL REGULATOR"/>
    <property type="match status" value="1"/>
</dbReference>
<dbReference type="InterPro" id="IPR018060">
    <property type="entry name" value="HTH_AraC"/>
</dbReference>
<evidence type="ECO:0000256" key="1">
    <source>
        <dbReference type="ARBA" id="ARBA00023015"/>
    </source>
</evidence>
<feature type="domain" description="HTH araC/xylS-type" evidence="3">
    <location>
        <begin position="202"/>
        <end position="300"/>
    </location>
</feature>
<dbReference type="Proteomes" id="UP000316968">
    <property type="component" value="Chromosome"/>
</dbReference>
<evidence type="ECO:0000313" key="5">
    <source>
        <dbReference type="Proteomes" id="UP000316968"/>
    </source>
</evidence>
<dbReference type="RefSeq" id="WP_141446592.1">
    <property type="nucleotide sequence ID" value="NZ_CP041217.1"/>
</dbReference>
<dbReference type="AlphaFoldDB" id="A0A4Y6UV03"/>
<dbReference type="SMART" id="SM00342">
    <property type="entry name" value="HTH_ARAC"/>
    <property type="match status" value="1"/>
</dbReference>
<evidence type="ECO:0000259" key="3">
    <source>
        <dbReference type="PROSITE" id="PS01124"/>
    </source>
</evidence>
<keyword evidence="1" id="KW-0805">Transcription regulation</keyword>
<dbReference type="GO" id="GO:0003700">
    <property type="term" value="F:DNA-binding transcription factor activity"/>
    <property type="evidence" value="ECO:0007669"/>
    <property type="project" value="InterPro"/>
</dbReference>
<dbReference type="Pfam" id="PF06719">
    <property type="entry name" value="AraC_N"/>
    <property type="match status" value="1"/>
</dbReference>
<protein>
    <submittedName>
        <fullName evidence="4">AraC family transcriptional regulator</fullName>
    </submittedName>
</protein>
<dbReference type="InterPro" id="IPR009594">
    <property type="entry name" value="Tscrpt_reg_HTH_AraC_N"/>
</dbReference>
<evidence type="ECO:0000256" key="2">
    <source>
        <dbReference type="ARBA" id="ARBA00023163"/>
    </source>
</evidence>
<dbReference type="PANTHER" id="PTHR43436:SF1">
    <property type="entry name" value="TRANSCRIPTIONAL REGULATORY PROTEIN"/>
    <property type="match status" value="1"/>
</dbReference>
<dbReference type="OrthoDB" id="34150at2"/>
<dbReference type="GO" id="GO:0043565">
    <property type="term" value="F:sequence-specific DNA binding"/>
    <property type="evidence" value="ECO:0007669"/>
    <property type="project" value="InterPro"/>
</dbReference>
<dbReference type="Pfam" id="PF12833">
    <property type="entry name" value="HTH_18"/>
    <property type="match status" value="1"/>
</dbReference>
<dbReference type="EMBL" id="CP041217">
    <property type="protein sequence ID" value="QDH20206.1"/>
    <property type="molecule type" value="Genomic_DNA"/>
</dbReference>
<gene>
    <name evidence="4" type="ORF">FFV09_04630</name>
</gene>
<dbReference type="PROSITE" id="PS01124">
    <property type="entry name" value="HTH_ARAC_FAMILY_2"/>
    <property type="match status" value="1"/>
</dbReference>
<organism evidence="4 5">
    <name type="scientific">Saccharibacillus brassicae</name>
    <dbReference type="NCBI Taxonomy" id="2583377"/>
    <lineage>
        <taxon>Bacteria</taxon>
        <taxon>Bacillati</taxon>
        <taxon>Bacillota</taxon>
        <taxon>Bacilli</taxon>
        <taxon>Bacillales</taxon>
        <taxon>Paenibacillaceae</taxon>
        <taxon>Saccharibacillus</taxon>
    </lineage>
</organism>